<dbReference type="Pfam" id="PF24883">
    <property type="entry name" value="NPHP3_N"/>
    <property type="match status" value="1"/>
</dbReference>
<evidence type="ECO:0000313" key="6">
    <source>
        <dbReference type="EMBL" id="CAE6419124.1"/>
    </source>
</evidence>
<name>A0A8H2X6F2_9AGAM</name>
<evidence type="ECO:0000256" key="4">
    <source>
        <dbReference type="SAM" id="MobiDB-lite"/>
    </source>
</evidence>
<evidence type="ECO:0000313" key="7">
    <source>
        <dbReference type="Proteomes" id="UP000663853"/>
    </source>
</evidence>
<gene>
    <name evidence="6" type="ORF">RDB_LOCUS9962</name>
</gene>
<reference evidence="6" key="1">
    <citation type="submission" date="2021-01" db="EMBL/GenBank/DDBJ databases">
        <authorList>
            <person name="Kaushik A."/>
        </authorList>
    </citation>
    <scope>NUCLEOTIDE SEQUENCE</scope>
    <source>
        <strain evidence="6">AG6-10EEA</strain>
    </source>
</reference>
<dbReference type="InterPro" id="IPR056884">
    <property type="entry name" value="NPHP3-like_N"/>
</dbReference>
<evidence type="ECO:0000259" key="5">
    <source>
        <dbReference type="PROSITE" id="PS50837"/>
    </source>
</evidence>
<sequence length="1389" mass="150356">MSSPPGKPKAKKGFRSYVKGRLHKSSQSPSQAAQKAGTGSQSTLSAMYEDPGSMSRASLAPSSDEVPPSGDLTSAGLTVLPPETTATPIVTGPEMGSSAEIPIIQAGKSVSAERRTPGAAWAALGTSLRQLKEKSKLFPPLASAVGSLLSCLDGLESLARNRKGFEDLPKELTVLSESLTQHMLASSSMRMSNSISSVVISQGKVGPGSGGKYTGCKRRRRRAVATLSAYTAIISTATNQCKLKYMEDCKRALGGEQNTRLEGLHPSKQAAYDSSLSAEINRRGCAEGTRVAVLAELDEWLYGSTSPVYWMNGMPGTGKTTIACTFSERLEDRKLLAASFFCTRSSADCKNVARIVPTIAYQLARYSIPFQSALCEVLGQDPDLGTRNMAKQFERLLREPLASVKDAIPANLVVVVDALDECEDRHGVERILDLLFRYAKEVPLKFLVTSRPEPEICNKMNLHAQSVVVIHLHDIEKSLTRTDIELYLKQELTSVSPTAAQIERLAQRSGTLFIYAATLTRYVLFGGQLVDAHQRLLSVLSMTSGYESEGSSNTTESGSTSAFMSATGSISTTESTSTKDPTKIDALYITLLEAALEEAQTEGKVEYLTLVLRTVLMAQEPISVGTIAALAGLDDLDQMTFILQSLRFVLHKSEDDGLVSILHASFPDFMFDNERSSQFYCDVTKHSLLMARRCFGVMKEKLRFNICELESSFVPDEKVENLEDRIREKIQPELAYACQYWARHLECAPTSEVLLVAMDEFLSNQLLFWMEVLNLRRQIAGGVGSLIKARLWMNGLPELPEVALLAEDACNFVTGFAAQPIPTPHICVSWLPFYPRSSLVYKLYSKRTRGLLELKGTLMDERGSNIIATWITDSQILSAAYLPDGGRIVVKCAGDISIRNAYDGSILVGPLGDNHGKLAFSADGALIACGSYSPNHTIRLWDTHNGSLIMDSFEGHTDYVTCVVFSPDSTRIVPASADCTVRVWDVSSGGPLLGPLTKHYMIVSCVVFSPNGVYFASGSRDLSVCLWNAHDGSLVRRPLYGYGFRPVSLAFSLDSTRLIAGYSDSIIAVWDTSDGSLLTDRDQFSDHIGAVTSMVISPDGTRVATASSGTHFSDGIVAIWDINDGTLISGPFKPHHKHRQKPCSVSYSPDGSRLLSSVGKVIRVLNVRQDIPLPPSSIPPEFHPLDDITSVALSPNNNLISISKNHGCGIWNTSDGSYHPGPLTGEPLPNPTVSSPISPNGALIAVFSGPDSRCDIQVLSTDDGSIIAGPLKHHGPVTNLCFSVDSTMLVTGTGSVRVWDLQTGEITAGPFWAHGTHISLALSPDGSHLVSYSKDSNALLLKVWGLHRTTLTLDIPINPVDPSLSALDSGDTFVGWSLRDEPMSEAQGD</sequence>
<dbReference type="PROSITE" id="PS00678">
    <property type="entry name" value="WD_REPEATS_1"/>
    <property type="match status" value="1"/>
</dbReference>
<keyword evidence="1 3" id="KW-0853">WD repeat</keyword>
<comment type="caution">
    <text evidence="6">The sequence shown here is derived from an EMBL/GenBank/DDBJ whole genome shotgun (WGS) entry which is preliminary data.</text>
</comment>
<feature type="compositionally biased region" description="Low complexity" evidence="4">
    <location>
        <begin position="547"/>
        <end position="578"/>
    </location>
</feature>
<feature type="domain" description="NACHT" evidence="5">
    <location>
        <begin position="307"/>
        <end position="452"/>
    </location>
</feature>
<dbReference type="Proteomes" id="UP000663853">
    <property type="component" value="Unassembled WGS sequence"/>
</dbReference>
<keyword evidence="2" id="KW-0677">Repeat</keyword>
<feature type="repeat" description="WD" evidence="3">
    <location>
        <begin position="996"/>
        <end position="1037"/>
    </location>
</feature>
<feature type="compositionally biased region" description="Basic residues" evidence="4">
    <location>
        <begin position="8"/>
        <end position="24"/>
    </location>
</feature>
<protein>
    <recommendedName>
        <fullName evidence="5">NACHT domain-containing protein</fullName>
    </recommendedName>
</protein>
<feature type="region of interest" description="Disordered" evidence="4">
    <location>
        <begin position="547"/>
        <end position="579"/>
    </location>
</feature>
<dbReference type="Gene3D" id="3.40.50.300">
    <property type="entry name" value="P-loop containing nucleotide triphosphate hydrolases"/>
    <property type="match status" value="1"/>
</dbReference>
<accession>A0A8H2X6F2</accession>
<dbReference type="Gene3D" id="2.130.10.10">
    <property type="entry name" value="YVTN repeat-like/Quinoprotein amine dehydrogenase"/>
    <property type="match status" value="3"/>
</dbReference>
<dbReference type="SUPFAM" id="SSF50978">
    <property type="entry name" value="WD40 repeat-like"/>
    <property type="match status" value="1"/>
</dbReference>
<dbReference type="InterPro" id="IPR015943">
    <property type="entry name" value="WD40/YVTN_repeat-like_dom_sf"/>
</dbReference>
<dbReference type="PANTHER" id="PTHR44129">
    <property type="entry name" value="WD REPEAT-CONTAINING PROTEIN POP1"/>
    <property type="match status" value="1"/>
</dbReference>
<evidence type="ECO:0000256" key="3">
    <source>
        <dbReference type="PROSITE-ProRule" id="PRU00221"/>
    </source>
</evidence>
<dbReference type="CDD" id="cd00200">
    <property type="entry name" value="WD40"/>
    <property type="match status" value="1"/>
</dbReference>
<organism evidence="6 7">
    <name type="scientific">Rhizoctonia solani</name>
    <dbReference type="NCBI Taxonomy" id="456999"/>
    <lineage>
        <taxon>Eukaryota</taxon>
        <taxon>Fungi</taxon>
        <taxon>Dikarya</taxon>
        <taxon>Basidiomycota</taxon>
        <taxon>Agaricomycotina</taxon>
        <taxon>Agaricomycetes</taxon>
        <taxon>Cantharellales</taxon>
        <taxon>Ceratobasidiaceae</taxon>
        <taxon>Rhizoctonia</taxon>
    </lineage>
</organism>
<dbReference type="InterPro" id="IPR007111">
    <property type="entry name" value="NACHT_NTPase"/>
</dbReference>
<dbReference type="Pfam" id="PF00400">
    <property type="entry name" value="WD40"/>
    <property type="match status" value="6"/>
</dbReference>
<dbReference type="PROSITE" id="PS50294">
    <property type="entry name" value="WD_REPEATS_REGION"/>
    <property type="match status" value="2"/>
</dbReference>
<dbReference type="InterPro" id="IPR050349">
    <property type="entry name" value="WD_LIS1/nudF_dynein_reg"/>
</dbReference>
<dbReference type="SUPFAM" id="SSF52540">
    <property type="entry name" value="P-loop containing nucleoside triphosphate hydrolases"/>
    <property type="match status" value="1"/>
</dbReference>
<proteinExistence type="predicted"/>
<dbReference type="SUPFAM" id="SSF82171">
    <property type="entry name" value="DPP6 N-terminal domain-like"/>
    <property type="match status" value="1"/>
</dbReference>
<feature type="compositionally biased region" description="Low complexity" evidence="4">
    <location>
        <begin position="25"/>
        <end position="36"/>
    </location>
</feature>
<feature type="repeat" description="WD" evidence="3">
    <location>
        <begin position="953"/>
        <end position="989"/>
    </location>
</feature>
<dbReference type="InterPro" id="IPR036322">
    <property type="entry name" value="WD40_repeat_dom_sf"/>
</dbReference>
<dbReference type="PROSITE" id="PS50837">
    <property type="entry name" value="NACHT"/>
    <property type="match status" value="1"/>
</dbReference>
<evidence type="ECO:0000256" key="2">
    <source>
        <dbReference type="ARBA" id="ARBA00022737"/>
    </source>
</evidence>
<dbReference type="SMART" id="SM00320">
    <property type="entry name" value="WD40"/>
    <property type="match status" value="10"/>
</dbReference>
<dbReference type="InterPro" id="IPR019775">
    <property type="entry name" value="WD40_repeat_CS"/>
</dbReference>
<dbReference type="InterPro" id="IPR027417">
    <property type="entry name" value="P-loop_NTPase"/>
</dbReference>
<dbReference type="InterPro" id="IPR001680">
    <property type="entry name" value="WD40_rpt"/>
</dbReference>
<feature type="repeat" description="WD" evidence="3">
    <location>
        <begin position="1039"/>
        <end position="1080"/>
    </location>
</feature>
<dbReference type="PROSITE" id="PS50082">
    <property type="entry name" value="WD_REPEATS_2"/>
    <property type="match status" value="3"/>
</dbReference>
<dbReference type="EMBL" id="CAJMXA010000158">
    <property type="protein sequence ID" value="CAE6419124.1"/>
    <property type="molecule type" value="Genomic_DNA"/>
</dbReference>
<feature type="region of interest" description="Disordered" evidence="4">
    <location>
        <begin position="1"/>
        <end position="94"/>
    </location>
</feature>
<evidence type="ECO:0000256" key="1">
    <source>
        <dbReference type="ARBA" id="ARBA00022574"/>
    </source>
</evidence>